<dbReference type="EMBL" id="CP015163">
    <property type="protein sequence ID" value="AXB48834.1"/>
    <property type="molecule type" value="Genomic_DNA"/>
</dbReference>
<reference evidence="2 3" key="1">
    <citation type="submission" date="2016-04" db="EMBL/GenBank/DDBJ databases">
        <title>Complete genome sequence and analysis of deep-sea sediment isolate, Amycolatopsis sp. WP1.</title>
        <authorList>
            <person name="Wang H."/>
            <person name="Chen S."/>
            <person name="Wu Q."/>
        </authorList>
    </citation>
    <scope>NUCLEOTIDE SEQUENCE [LARGE SCALE GENOMIC DNA]</scope>
    <source>
        <strain evidence="2 3">WP1</strain>
    </source>
</reference>
<proteinExistence type="predicted"/>
<accession>A0A344LLB0</accession>
<evidence type="ECO:0000256" key="1">
    <source>
        <dbReference type="SAM" id="Phobius"/>
    </source>
</evidence>
<name>A0A344LLB0_9PSEU</name>
<sequence>METWRIVAAVVLVLPGLAGVPMIMAKVRDRTQSSSSVAVSGAVSLTALAVLTLLVLTVLPPVVSWVAAVTVVAAVGVLLLTG</sequence>
<protein>
    <submittedName>
        <fullName evidence="2">Uncharacterized protein</fullName>
    </submittedName>
</protein>
<keyword evidence="1" id="KW-0472">Membrane</keyword>
<keyword evidence="1" id="KW-0812">Transmembrane</keyword>
<gene>
    <name evidence="2" type="ORF">A4R43_27230</name>
</gene>
<dbReference type="AlphaFoldDB" id="A0A344LLB0"/>
<feature type="transmembrane region" description="Helical" evidence="1">
    <location>
        <begin position="37"/>
        <end position="56"/>
    </location>
</feature>
<organism evidence="2 3">
    <name type="scientific">Amycolatopsis albispora</name>
    <dbReference type="NCBI Taxonomy" id="1804986"/>
    <lineage>
        <taxon>Bacteria</taxon>
        <taxon>Bacillati</taxon>
        <taxon>Actinomycetota</taxon>
        <taxon>Actinomycetes</taxon>
        <taxon>Pseudonocardiales</taxon>
        <taxon>Pseudonocardiaceae</taxon>
        <taxon>Amycolatopsis</taxon>
    </lineage>
</organism>
<dbReference type="KEGG" id="aab:A4R43_27230"/>
<keyword evidence="1" id="KW-1133">Transmembrane helix</keyword>
<keyword evidence="3" id="KW-1185">Reference proteome</keyword>
<dbReference type="Proteomes" id="UP000250434">
    <property type="component" value="Chromosome"/>
</dbReference>
<evidence type="ECO:0000313" key="2">
    <source>
        <dbReference type="EMBL" id="AXB48834.1"/>
    </source>
</evidence>
<feature type="transmembrane region" description="Helical" evidence="1">
    <location>
        <begin position="6"/>
        <end position="25"/>
    </location>
</feature>
<evidence type="ECO:0000313" key="3">
    <source>
        <dbReference type="Proteomes" id="UP000250434"/>
    </source>
</evidence>
<feature type="transmembrane region" description="Helical" evidence="1">
    <location>
        <begin position="62"/>
        <end position="81"/>
    </location>
</feature>